<organism evidence="1 2">
    <name type="scientific">Aquipseudomonas campi</name>
    <dbReference type="NCBI Taxonomy" id="2731681"/>
    <lineage>
        <taxon>Bacteria</taxon>
        <taxon>Pseudomonadati</taxon>
        <taxon>Pseudomonadota</taxon>
        <taxon>Gammaproteobacteria</taxon>
        <taxon>Pseudomonadales</taxon>
        <taxon>Pseudomonadaceae</taxon>
        <taxon>Aquipseudomonas</taxon>
    </lineage>
</organism>
<gene>
    <name evidence="1" type="ORF">HNE05_03625</name>
</gene>
<keyword evidence="2" id="KW-1185">Reference proteome</keyword>
<evidence type="ECO:0008006" key="3">
    <source>
        <dbReference type="Google" id="ProtNLM"/>
    </source>
</evidence>
<protein>
    <recommendedName>
        <fullName evidence="3">DUF4783 domain-containing protein</fullName>
    </recommendedName>
</protein>
<dbReference type="AlphaFoldDB" id="A0A6M8FZ85"/>
<accession>A0A6M8FZ85</accession>
<evidence type="ECO:0000313" key="2">
    <source>
        <dbReference type="Proteomes" id="UP000501379"/>
    </source>
</evidence>
<proteinExistence type="predicted"/>
<name>A0A6M8FZ85_9GAMM</name>
<dbReference type="KEGG" id="pcam:HNE05_03625"/>
<reference evidence="1" key="1">
    <citation type="submission" date="2020-07" db="EMBL/GenBank/DDBJ databases">
        <title>Nitrate ammonifying Pseudomonas campi sp. nov. isolated from German agricultural grassland.</title>
        <authorList>
            <person name="Timsy T."/>
            <person name="Ulrich A."/>
            <person name="Spanner T."/>
            <person name="Foesel B."/>
            <person name="Kolb S."/>
            <person name="Horn M.A."/>
            <person name="Behrendt U."/>
        </authorList>
    </citation>
    <scope>NUCLEOTIDE SEQUENCE</scope>
    <source>
        <strain evidence="1">S1-A32-2</strain>
    </source>
</reference>
<dbReference type="Proteomes" id="UP000501379">
    <property type="component" value="Chromosome"/>
</dbReference>
<sequence>MNKILLVIGMLFSLCATGSEQYDGIPDKFMGLVEKGDHISAVDLIFGGAKGPEKIDAETKFVKEQLLGVLGNFGKYYFHEKISEEKVGSRYARLTYIIGYKEKPLFISFVLYKNEKTWRVRSYTTNSNYKALVKSNNETL</sequence>
<evidence type="ECO:0000313" key="1">
    <source>
        <dbReference type="EMBL" id="QKE62485.1"/>
    </source>
</evidence>
<dbReference type="RefSeq" id="WP_173204325.1">
    <property type="nucleotide sequence ID" value="NZ_CP053697.2"/>
</dbReference>
<dbReference type="EMBL" id="CP053697">
    <property type="protein sequence ID" value="QKE62485.1"/>
    <property type="molecule type" value="Genomic_DNA"/>
</dbReference>